<dbReference type="Pfam" id="PF01263">
    <property type="entry name" value="Aldose_epim"/>
    <property type="match status" value="1"/>
</dbReference>
<evidence type="ECO:0000313" key="1">
    <source>
        <dbReference type="EMBL" id="KDF00328.1"/>
    </source>
</evidence>
<reference evidence="1" key="1">
    <citation type="submission" date="2014-05" db="EMBL/GenBank/DDBJ databases">
        <title>Genome sequence of Mycobacterium aromaticivorans strain JS19b1T (= DSM 45407T).</title>
        <authorList>
            <person name="Kwak Y."/>
            <person name="Park G.-S."/>
            <person name="Li Q.X."/>
            <person name="Lee S.-E."/>
            <person name="Shin J.-H."/>
        </authorList>
    </citation>
    <scope>NUCLEOTIDE SEQUENCE [LARGE SCALE GENOMIC DNA]</scope>
    <source>
        <strain evidence="1">JS19b1</strain>
    </source>
</reference>
<keyword evidence="2" id="KW-1185">Reference proteome</keyword>
<dbReference type="EMBL" id="JALN02000001">
    <property type="protein sequence ID" value="KDF00328.1"/>
    <property type="molecule type" value="Genomic_DNA"/>
</dbReference>
<proteinExistence type="predicted"/>
<dbReference type="InterPro" id="IPR011013">
    <property type="entry name" value="Gal_mutarotase_sf_dom"/>
</dbReference>
<evidence type="ECO:0000313" key="2">
    <source>
        <dbReference type="Proteomes" id="UP000022835"/>
    </source>
</evidence>
<comment type="caution">
    <text evidence="1">The sequence shown here is derived from an EMBL/GenBank/DDBJ whole genome shotgun (WGS) entry which is preliminary data.</text>
</comment>
<sequence length="300" mass="31620">MAELPSVVLRDPSSPLTATYVPSAGMICTSLSDDGVEFLGQRRGLQAYLSDGKTLGIPILYPWANRLSANGYGLDGGAVTLTPGVGGVRTDPNGLPIHGVLAAYPGWQVTEQSKNRLIADLDYGSRPALLASFPFPHVVTLDITLADRALTVQTTVTATTSAAVPLCYGFHPYLTVPGVPRSEWTLETPPLEHLLVDNRGLPTGERVDWPAYSEKLGDKTFDDGFDGVPAGGVFALAGGDRRIEVLFTQGFPAAQIFAPGNDDVVGLEPMAAPTNALGTGGYDTATPGRPAVSVFTIRLR</sequence>
<dbReference type="STRING" id="1440774.Y900_015605"/>
<dbReference type="OrthoDB" id="4739604at2"/>
<accession>A0A064CNG9</accession>
<dbReference type="SUPFAM" id="SSF74650">
    <property type="entry name" value="Galactose mutarotase-like"/>
    <property type="match status" value="1"/>
</dbReference>
<dbReference type="Proteomes" id="UP000022835">
    <property type="component" value="Unassembled WGS sequence"/>
</dbReference>
<gene>
    <name evidence="1" type="ORF">Y900_015605</name>
</gene>
<dbReference type="RefSeq" id="WP_036342956.1">
    <property type="nucleotide sequence ID" value="NZ_JALN02000001.1"/>
</dbReference>
<dbReference type="CDD" id="cd01081">
    <property type="entry name" value="Aldose_epim"/>
    <property type="match status" value="1"/>
</dbReference>
<dbReference type="GO" id="GO:0016853">
    <property type="term" value="F:isomerase activity"/>
    <property type="evidence" value="ECO:0007669"/>
    <property type="project" value="InterPro"/>
</dbReference>
<dbReference type="AlphaFoldDB" id="A0A064CNG9"/>
<dbReference type="InterPro" id="IPR008183">
    <property type="entry name" value="Aldose_1/G6P_1-epimerase"/>
</dbReference>
<dbReference type="GO" id="GO:0005975">
    <property type="term" value="P:carbohydrate metabolic process"/>
    <property type="evidence" value="ECO:0007669"/>
    <property type="project" value="InterPro"/>
</dbReference>
<dbReference type="GO" id="GO:0030246">
    <property type="term" value="F:carbohydrate binding"/>
    <property type="evidence" value="ECO:0007669"/>
    <property type="project" value="InterPro"/>
</dbReference>
<dbReference type="InterPro" id="IPR014718">
    <property type="entry name" value="GH-type_carb-bd"/>
</dbReference>
<dbReference type="Gene3D" id="2.70.98.10">
    <property type="match status" value="1"/>
</dbReference>
<organism evidence="1 2">
    <name type="scientific">Mycolicibacterium aromaticivorans JS19b1 = JCM 16368</name>
    <dbReference type="NCBI Taxonomy" id="1440774"/>
    <lineage>
        <taxon>Bacteria</taxon>
        <taxon>Bacillati</taxon>
        <taxon>Actinomycetota</taxon>
        <taxon>Actinomycetes</taxon>
        <taxon>Mycobacteriales</taxon>
        <taxon>Mycobacteriaceae</taxon>
        <taxon>Mycolicibacterium</taxon>
    </lineage>
</organism>
<protein>
    <submittedName>
        <fullName evidence="1">Aldose epimerase</fullName>
    </submittedName>
</protein>
<dbReference type="eggNOG" id="COG2017">
    <property type="taxonomic scope" value="Bacteria"/>
</dbReference>
<name>A0A064CNG9_9MYCO</name>